<dbReference type="SMART" id="SM00838">
    <property type="entry name" value="EFG_C"/>
    <property type="match status" value="1"/>
</dbReference>
<dbReference type="InterPro" id="IPR035647">
    <property type="entry name" value="EFG_III/V"/>
</dbReference>
<evidence type="ECO:0000256" key="1">
    <source>
        <dbReference type="ARBA" id="ARBA00022741"/>
    </source>
</evidence>
<protein>
    <recommendedName>
        <fullName evidence="4">Elongation factor EFG domain-containing protein</fullName>
    </recommendedName>
</protein>
<gene>
    <name evidence="5" type="ORF">SMN809_LOCUS66946</name>
</gene>
<dbReference type="GO" id="GO:0005739">
    <property type="term" value="C:mitochondrion"/>
    <property type="evidence" value="ECO:0007669"/>
    <property type="project" value="TreeGrafter"/>
</dbReference>
<dbReference type="Pfam" id="PF00679">
    <property type="entry name" value="EFG_C"/>
    <property type="match status" value="1"/>
</dbReference>
<evidence type="ECO:0000313" key="6">
    <source>
        <dbReference type="Proteomes" id="UP000676336"/>
    </source>
</evidence>
<dbReference type="GO" id="GO:0003924">
    <property type="term" value="F:GTPase activity"/>
    <property type="evidence" value="ECO:0007669"/>
    <property type="project" value="TreeGrafter"/>
</dbReference>
<dbReference type="Gene3D" id="3.30.70.240">
    <property type="match status" value="1"/>
</dbReference>
<dbReference type="PANTHER" id="PTHR43261:SF1">
    <property type="entry name" value="RIBOSOME-RELEASING FACTOR 2, MITOCHONDRIAL"/>
    <property type="match status" value="1"/>
</dbReference>
<sequence>LSIEPIVADDKKIIPFSQIRIIRTEEQNFEHLRQEHIEAINLGVRLALSTGLIKGAEIVNTEVKLHDVQFSGSITPALYSAAASDSVRACLRLADCVLLQPVMHVEVVCVADRTQVVLDDLARRHSQIIDVKQGISGGLQESMSTVVTRTPLAELIGYSSTLRTITSGQADFTLAIDGYEPVRSH</sequence>
<keyword evidence="1" id="KW-0547">Nucleotide-binding</keyword>
<accession>A0A8S3H204</accession>
<dbReference type="GO" id="GO:0032543">
    <property type="term" value="P:mitochondrial translation"/>
    <property type="evidence" value="ECO:0007669"/>
    <property type="project" value="TreeGrafter"/>
</dbReference>
<evidence type="ECO:0000313" key="5">
    <source>
        <dbReference type="EMBL" id="CAF5174311.1"/>
    </source>
</evidence>
<evidence type="ECO:0000256" key="3">
    <source>
        <dbReference type="ARBA" id="ARBA00023134"/>
    </source>
</evidence>
<comment type="caution">
    <text evidence="5">The sequence shown here is derived from an EMBL/GenBank/DDBJ whole genome shotgun (WGS) entry which is preliminary data.</text>
</comment>
<name>A0A8S3H204_9BILA</name>
<evidence type="ECO:0000256" key="2">
    <source>
        <dbReference type="ARBA" id="ARBA00022917"/>
    </source>
</evidence>
<dbReference type="InterPro" id="IPR035649">
    <property type="entry name" value="EFG_V"/>
</dbReference>
<dbReference type="Gene3D" id="3.30.230.10">
    <property type="match status" value="1"/>
</dbReference>
<feature type="domain" description="Elongation factor EFG" evidence="4">
    <location>
        <begin position="97"/>
        <end position="185"/>
    </location>
</feature>
<dbReference type="InterPro" id="IPR000640">
    <property type="entry name" value="EFG_V-like"/>
</dbReference>
<dbReference type="EMBL" id="CAJOBI010314377">
    <property type="protein sequence ID" value="CAF5174311.1"/>
    <property type="molecule type" value="Genomic_DNA"/>
</dbReference>
<dbReference type="GO" id="GO:0032790">
    <property type="term" value="P:ribosome disassembly"/>
    <property type="evidence" value="ECO:0007669"/>
    <property type="project" value="TreeGrafter"/>
</dbReference>
<dbReference type="GO" id="GO:0005525">
    <property type="term" value="F:GTP binding"/>
    <property type="evidence" value="ECO:0007669"/>
    <property type="project" value="UniProtKB-KW"/>
</dbReference>
<keyword evidence="3" id="KW-0342">GTP-binding</keyword>
<feature type="non-terminal residue" evidence="5">
    <location>
        <position position="185"/>
    </location>
</feature>
<reference evidence="5" key="1">
    <citation type="submission" date="2021-02" db="EMBL/GenBank/DDBJ databases">
        <authorList>
            <person name="Nowell W R."/>
        </authorList>
    </citation>
    <scope>NUCLEOTIDE SEQUENCE</scope>
</reference>
<dbReference type="PANTHER" id="PTHR43261">
    <property type="entry name" value="TRANSLATION ELONGATION FACTOR G-RELATED"/>
    <property type="match status" value="1"/>
</dbReference>
<organism evidence="5 6">
    <name type="scientific">Rotaria magnacalcarata</name>
    <dbReference type="NCBI Taxonomy" id="392030"/>
    <lineage>
        <taxon>Eukaryota</taxon>
        <taxon>Metazoa</taxon>
        <taxon>Spiralia</taxon>
        <taxon>Gnathifera</taxon>
        <taxon>Rotifera</taxon>
        <taxon>Eurotatoria</taxon>
        <taxon>Bdelloidea</taxon>
        <taxon>Philodinida</taxon>
        <taxon>Philodinidae</taxon>
        <taxon>Rotaria</taxon>
    </lineage>
</organism>
<evidence type="ECO:0000259" key="4">
    <source>
        <dbReference type="SMART" id="SM00838"/>
    </source>
</evidence>
<dbReference type="SUPFAM" id="SSF54980">
    <property type="entry name" value="EF-G C-terminal domain-like"/>
    <property type="match status" value="1"/>
</dbReference>
<dbReference type="Proteomes" id="UP000676336">
    <property type="component" value="Unassembled WGS sequence"/>
</dbReference>
<proteinExistence type="predicted"/>
<dbReference type="AlphaFoldDB" id="A0A8S3H204"/>
<keyword evidence="2" id="KW-0648">Protein biosynthesis</keyword>
<dbReference type="CDD" id="cd03713">
    <property type="entry name" value="EFG_mtEFG_C"/>
    <property type="match status" value="1"/>
</dbReference>
<dbReference type="InterPro" id="IPR014721">
    <property type="entry name" value="Ribsml_uS5_D2-typ_fold_subgr"/>
</dbReference>